<feature type="transmembrane region" description="Helical" evidence="1">
    <location>
        <begin position="124"/>
        <end position="147"/>
    </location>
</feature>
<proteinExistence type="predicted"/>
<gene>
    <name evidence="2" type="ORF">KK1_046107</name>
</gene>
<sequence>MDKNSNPLHTEIVSDIKEMLDSHNPYVQTYRMVQDRLKKSNAHSLKFRIIGKRGKYGRRYNLPTVFEVAALVVGDFDAGNDESDIILETQQGYLQPISVVSFAYLLLHYPLLFPHEEDGYSDDILLNESFIIVILFVYLDIFFHVTLSSINFHNFIY</sequence>
<accession>A0A151QRZ9</accession>
<dbReference type="PANTHER" id="PTHR45786">
    <property type="entry name" value="DNA BINDING PROTEIN-LIKE"/>
    <property type="match status" value="1"/>
</dbReference>
<keyword evidence="1" id="KW-0472">Membrane</keyword>
<evidence type="ECO:0000313" key="2">
    <source>
        <dbReference type="EMBL" id="KYP33080.1"/>
    </source>
</evidence>
<dbReference type="AlphaFoldDB" id="A0A151QRZ9"/>
<dbReference type="Gramene" id="C.cajan_44121.t">
    <property type="protein sequence ID" value="C.cajan_44121.t.cds1"/>
    <property type="gene ID" value="C.cajan_44121"/>
</dbReference>
<evidence type="ECO:0000313" key="3">
    <source>
        <dbReference type="Proteomes" id="UP000075243"/>
    </source>
</evidence>
<evidence type="ECO:0000256" key="1">
    <source>
        <dbReference type="SAM" id="Phobius"/>
    </source>
</evidence>
<protein>
    <recommendedName>
        <fullName evidence="4">Helitron helicase-like domain-containing protein</fullName>
    </recommendedName>
</protein>
<dbReference type="PANTHER" id="PTHR45786:SF66">
    <property type="entry name" value="HOOK MOTIF PROTEIN, PUTATIVE-RELATED"/>
    <property type="match status" value="1"/>
</dbReference>
<keyword evidence="1" id="KW-1133">Transmembrane helix</keyword>
<name>A0A151QRZ9_CAJCA</name>
<feature type="transmembrane region" description="Helical" evidence="1">
    <location>
        <begin position="93"/>
        <end position="112"/>
    </location>
</feature>
<keyword evidence="3" id="KW-1185">Reference proteome</keyword>
<dbReference type="Proteomes" id="UP000075243">
    <property type="component" value="Unassembled WGS sequence"/>
</dbReference>
<dbReference type="EMBL" id="KQ484998">
    <property type="protein sequence ID" value="KYP33080.1"/>
    <property type="molecule type" value="Genomic_DNA"/>
</dbReference>
<reference evidence="2" key="1">
    <citation type="journal article" date="2012" name="Nat. Biotechnol.">
        <title>Draft genome sequence of pigeonpea (Cajanus cajan), an orphan legume crop of resource-poor farmers.</title>
        <authorList>
            <person name="Varshney R.K."/>
            <person name="Chen W."/>
            <person name="Li Y."/>
            <person name="Bharti A.K."/>
            <person name="Saxena R.K."/>
            <person name="Schlueter J.A."/>
            <person name="Donoghue M.T."/>
            <person name="Azam S."/>
            <person name="Fan G."/>
            <person name="Whaley A.M."/>
            <person name="Farmer A.D."/>
            <person name="Sheridan J."/>
            <person name="Iwata A."/>
            <person name="Tuteja R."/>
            <person name="Penmetsa R.V."/>
            <person name="Wu W."/>
            <person name="Upadhyaya H.D."/>
            <person name="Yang S.P."/>
            <person name="Shah T."/>
            <person name="Saxena K.B."/>
            <person name="Michael T."/>
            <person name="McCombie W.R."/>
            <person name="Yang B."/>
            <person name="Zhang G."/>
            <person name="Yang H."/>
            <person name="Wang J."/>
            <person name="Spillane C."/>
            <person name="Cook D.R."/>
            <person name="May G.D."/>
            <person name="Xu X."/>
            <person name="Jackson S.A."/>
        </authorList>
    </citation>
    <scope>NUCLEOTIDE SEQUENCE [LARGE SCALE GENOMIC DNA]</scope>
</reference>
<dbReference type="STRING" id="3821.A0A151QRZ9"/>
<evidence type="ECO:0008006" key="4">
    <source>
        <dbReference type="Google" id="ProtNLM"/>
    </source>
</evidence>
<organism evidence="2 3">
    <name type="scientific">Cajanus cajan</name>
    <name type="common">Pigeon pea</name>
    <name type="synonym">Cajanus indicus</name>
    <dbReference type="NCBI Taxonomy" id="3821"/>
    <lineage>
        <taxon>Eukaryota</taxon>
        <taxon>Viridiplantae</taxon>
        <taxon>Streptophyta</taxon>
        <taxon>Embryophyta</taxon>
        <taxon>Tracheophyta</taxon>
        <taxon>Spermatophyta</taxon>
        <taxon>Magnoliopsida</taxon>
        <taxon>eudicotyledons</taxon>
        <taxon>Gunneridae</taxon>
        <taxon>Pentapetalae</taxon>
        <taxon>rosids</taxon>
        <taxon>fabids</taxon>
        <taxon>Fabales</taxon>
        <taxon>Fabaceae</taxon>
        <taxon>Papilionoideae</taxon>
        <taxon>50 kb inversion clade</taxon>
        <taxon>NPAAA clade</taxon>
        <taxon>indigoferoid/millettioid clade</taxon>
        <taxon>Phaseoleae</taxon>
        <taxon>Cajanus</taxon>
    </lineage>
</organism>
<dbReference type="OMA" id="RISETHC"/>
<keyword evidence="1" id="KW-0812">Transmembrane</keyword>